<gene>
    <name evidence="2" type="ORF">POCTA_138.1.T0750204</name>
</gene>
<keyword evidence="3" id="KW-1185">Reference proteome</keyword>
<evidence type="ECO:0000313" key="3">
    <source>
        <dbReference type="Proteomes" id="UP000683925"/>
    </source>
</evidence>
<keyword evidence="1" id="KW-0472">Membrane</keyword>
<comment type="caution">
    <text evidence="2">The sequence shown here is derived from an EMBL/GenBank/DDBJ whole genome shotgun (WGS) entry which is preliminary data.</text>
</comment>
<keyword evidence="1" id="KW-0812">Transmembrane</keyword>
<protein>
    <submittedName>
        <fullName evidence="2">Uncharacterized protein</fullName>
    </submittedName>
</protein>
<dbReference type="AlphaFoldDB" id="A0A8S1VSW6"/>
<keyword evidence="1" id="KW-1133">Transmembrane helix</keyword>
<name>A0A8S1VSW6_PAROT</name>
<feature type="transmembrane region" description="Helical" evidence="1">
    <location>
        <begin position="12"/>
        <end position="33"/>
    </location>
</feature>
<evidence type="ECO:0000256" key="1">
    <source>
        <dbReference type="SAM" id="Phobius"/>
    </source>
</evidence>
<evidence type="ECO:0000313" key="2">
    <source>
        <dbReference type="EMBL" id="CAD8180754.1"/>
    </source>
</evidence>
<dbReference type="EMBL" id="CAJJDP010000074">
    <property type="protein sequence ID" value="CAD8180754.1"/>
    <property type="molecule type" value="Genomic_DNA"/>
</dbReference>
<sequence length="134" mass="15230">MLISFHSSLGQFVSLLIPLGLLLTTMLLITLFVTKSVYSIANSNSKILILIKFIITPSSRLIKSSLLCLIVKYPIIICNIFQVSHSNIEQPFHNKYLQEMLNNHIPLCINHHQKMTIIAIHLISIIRLEPLKVT</sequence>
<reference evidence="2" key="1">
    <citation type="submission" date="2021-01" db="EMBL/GenBank/DDBJ databases">
        <authorList>
            <consortium name="Genoscope - CEA"/>
            <person name="William W."/>
        </authorList>
    </citation>
    <scope>NUCLEOTIDE SEQUENCE</scope>
</reference>
<dbReference type="Proteomes" id="UP000683925">
    <property type="component" value="Unassembled WGS sequence"/>
</dbReference>
<proteinExistence type="predicted"/>
<accession>A0A8S1VSW6</accession>
<organism evidence="2 3">
    <name type="scientific">Paramecium octaurelia</name>
    <dbReference type="NCBI Taxonomy" id="43137"/>
    <lineage>
        <taxon>Eukaryota</taxon>
        <taxon>Sar</taxon>
        <taxon>Alveolata</taxon>
        <taxon>Ciliophora</taxon>
        <taxon>Intramacronucleata</taxon>
        <taxon>Oligohymenophorea</taxon>
        <taxon>Peniculida</taxon>
        <taxon>Parameciidae</taxon>
        <taxon>Paramecium</taxon>
    </lineage>
</organism>